<dbReference type="EMBL" id="JACXVP010000010">
    <property type="protein sequence ID" value="KAG5582727.1"/>
    <property type="molecule type" value="Genomic_DNA"/>
</dbReference>
<organism evidence="1 2">
    <name type="scientific">Solanum commersonii</name>
    <name type="common">Commerson's wild potato</name>
    <name type="synonym">Commerson's nightshade</name>
    <dbReference type="NCBI Taxonomy" id="4109"/>
    <lineage>
        <taxon>Eukaryota</taxon>
        <taxon>Viridiplantae</taxon>
        <taxon>Streptophyta</taxon>
        <taxon>Embryophyta</taxon>
        <taxon>Tracheophyta</taxon>
        <taxon>Spermatophyta</taxon>
        <taxon>Magnoliopsida</taxon>
        <taxon>eudicotyledons</taxon>
        <taxon>Gunneridae</taxon>
        <taxon>Pentapetalae</taxon>
        <taxon>asterids</taxon>
        <taxon>lamiids</taxon>
        <taxon>Solanales</taxon>
        <taxon>Solanaceae</taxon>
        <taxon>Solanoideae</taxon>
        <taxon>Solaneae</taxon>
        <taxon>Solanum</taxon>
    </lineage>
</organism>
<proteinExistence type="predicted"/>
<protein>
    <submittedName>
        <fullName evidence="1">Uncharacterized protein</fullName>
    </submittedName>
</protein>
<reference evidence="1 2" key="1">
    <citation type="submission" date="2020-09" db="EMBL/GenBank/DDBJ databases">
        <title>De no assembly of potato wild relative species, Solanum commersonii.</title>
        <authorList>
            <person name="Cho K."/>
        </authorList>
    </citation>
    <scope>NUCLEOTIDE SEQUENCE [LARGE SCALE GENOMIC DNA]</scope>
    <source>
        <strain evidence="1">LZ3.2</strain>
        <tissue evidence="1">Leaf</tissue>
    </source>
</reference>
<keyword evidence="2" id="KW-1185">Reference proteome</keyword>
<dbReference type="PANTHER" id="PTHR46890">
    <property type="entry name" value="NON-LTR RETROLELEMENT REVERSE TRANSCRIPTASE-LIKE PROTEIN-RELATED"/>
    <property type="match status" value="1"/>
</dbReference>
<sequence>MLTLMMLPVYQEESELLENVFEEEEVHVIRPCAPNKAPSLDGLAMAFFPKSWDFIKPEVMGAINHFHQQCYMVKSCNVISIALIPERKGVVELRDFRPIRLMGTLHKILIPSQAFRIKVEVVNWETSLHQNAFIKHRTITNAALLPMRKMGFGDRWIKWTKFCITAVEYSVIKGIRQGDSLSPFLFNLAMEGLSKMPEKATQMDWIEGFKCWLKDWDHSHCLTHVALSGPHVPDLEELSSIMGCTIGSLPTTYLGLSLGAKFKNCEIWNGIIERFEKRLASWQMQYLPTGGKLTLINSVLDSMPTYFMFLFPISKKVETGA</sequence>
<comment type="caution">
    <text evidence="1">The sequence shown here is derived from an EMBL/GenBank/DDBJ whole genome shotgun (WGS) entry which is preliminary data.</text>
</comment>
<dbReference type="PANTHER" id="PTHR46890:SF50">
    <property type="entry name" value="RNA-DIRECTED DNA POLYMERASE, EUKARYOTA, REVERSE TRANSCRIPTASE ZINC-BINDING DOMAIN PROTEIN-RELATED"/>
    <property type="match status" value="1"/>
</dbReference>
<name>A0A9J5X4N9_SOLCO</name>
<dbReference type="InterPro" id="IPR052343">
    <property type="entry name" value="Retrotransposon-Effector_Assoc"/>
</dbReference>
<evidence type="ECO:0000313" key="2">
    <source>
        <dbReference type="Proteomes" id="UP000824120"/>
    </source>
</evidence>
<dbReference type="AlphaFoldDB" id="A0A9J5X4N9"/>
<dbReference type="Proteomes" id="UP000824120">
    <property type="component" value="Chromosome 10"/>
</dbReference>
<dbReference type="OrthoDB" id="1227106at2759"/>
<gene>
    <name evidence="1" type="ORF">H5410_053354</name>
</gene>
<accession>A0A9J5X4N9</accession>
<evidence type="ECO:0000313" key="1">
    <source>
        <dbReference type="EMBL" id="KAG5582727.1"/>
    </source>
</evidence>